<dbReference type="AlphaFoldDB" id="A0A645I7L3"/>
<dbReference type="EMBL" id="VSSQ01108715">
    <property type="protein sequence ID" value="MPN47311.1"/>
    <property type="molecule type" value="Genomic_DNA"/>
</dbReference>
<evidence type="ECO:0000313" key="1">
    <source>
        <dbReference type="EMBL" id="MPN47311.1"/>
    </source>
</evidence>
<comment type="caution">
    <text evidence="1">The sequence shown here is derived from an EMBL/GenBank/DDBJ whole genome shotgun (WGS) entry which is preliminary data.</text>
</comment>
<gene>
    <name evidence="1" type="ORF">SDC9_194913</name>
</gene>
<sequence length="46" mass="5383">MTESNINLEDLKEHLMKNHVEVTGIKKVRPSLEDVFVFLVEKESKK</sequence>
<organism evidence="1">
    <name type="scientific">bioreactor metagenome</name>
    <dbReference type="NCBI Taxonomy" id="1076179"/>
    <lineage>
        <taxon>unclassified sequences</taxon>
        <taxon>metagenomes</taxon>
        <taxon>ecological metagenomes</taxon>
    </lineage>
</organism>
<name>A0A645I7L3_9ZZZZ</name>
<protein>
    <submittedName>
        <fullName evidence="1">Uncharacterized protein</fullName>
    </submittedName>
</protein>
<proteinExistence type="predicted"/>
<reference evidence="1" key="1">
    <citation type="submission" date="2019-08" db="EMBL/GenBank/DDBJ databases">
        <authorList>
            <person name="Kucharzyk K."/>
            <person name="Murdoch R.W."/>
            <person name="Higgins S."/>
            <person name="Loffler F."/>
        </authorList>
    </citation>
    <scope>NUCLEOTIDE SEQUENCE</scope>
</reference>
<accession>A0A645I7L3</accession>